<accession>A0ABU1ITY2</accession>
<dbReference type="EMBL" id="JAVDQH010000002">
    <property type="protein sequence ID" value="MDR6242683.1"/>
    <property type="molecule type" value="Genomic_DNA"/>
</dbReference>
<gene>
    <name evidence="2" type="ORF">JOC58_000567</name>
</gene>
<sequence>MNWTHVSSSHISSIAYDDKSASLYVRFHDGATYIYYDVPVFIYDGLLSAASHGSYLASRVKGVFRYKRL</sequence>
<dbReference type="Proteomes" id="UP001185028">
    <property type="component" value="Unassembled WGS sequence"/>
</dbReference>
<proteinExistence type="predicted"/>
<evidence type="ECO:0000259" key="1">
    <source>
        <dbReference type="Pfam" id="PF13619"/>
    </source>
</evidence>
<dbReference type="InterPro" id="IPR025309">
    <property type="entry name" value="KTSC_dom"/>
</dbReference>
<keyword evidence="3" id="KW-1185">Reference proteome</keyword>
<protein>
    <recommendedName>
        <fullName evidence="1">KTSC domain-containing protein</fullName>
    </recommendedName>
</protein>
<organism evidence="2 3">
    <name type="scientific">Paenibacillus hunanensis</name>
    <dbReference type="NCBI Taxonomy" id="539262"/>
    <lineage>
        <taxon>Bacteria</taxon>
        <taxon>Bacillati</taxon>
        <taxon>Bacillota</taxon>
        <taxon>Bacilli</taxon>
        <taxon>Bacillales</taxon>
        <taxon>Paenibacillaceae</taxon>
        <taxon>Paenibacillus</taxon>
    </lineage>
</organism>
<evidence type="ECO:0000313" key="2">
    <source>
        <dbReference type="EMBL" id="MDR6242683.1"/>
    </source>
</evidence>
<comment type="caution">
    <text evidence="2">The sequence shown here is derived from an EMBL/GenBank/DDBJ whole genome shotgun (WGS) entry which is preliminary data.</text>
</comment>
<evidence type="ECO:0000313" key="3">
    <source>
        <dbReference type="Proteomes" id="UP001185028"/>
    </source>
</evidence>
<feature type="domain" description="KTSC" evidence="1">
    <location>
        <begin position="7"/>
        <end position="64"/>
    </location>
</feature>
<reference evidence="2 3" key="1">
    <citation type="submission" date="2023-07" db="EMBL/GenBank/DDBJ databases">
        <title>Genomic Encyclopedia of Type Strains, Phase IV (KMG-IV): sequencing the most valuable type-strain genomes for metagenomic binning, comparative biology and taxonomic classification.</title>
        <authorList>
            <person name="Goeker M."/>
        </authorList>
    </citation>
    <scope>NUCLEOTIDE SEQUENCE [LARGE SCALE GENOMIC DNA]</scope>
    <source>
        <strain evidence="2 3">DSM 22170</strain>
    </source>
</reference>
<name>A0ABU1ITY2_9BACL</name>
<dbReference type="RefSeq" id="WP_188774190.1">
    <property type="nucleotide sequence ID" value="NZ_BMMB01000002.1"/>
</dbReference>
<dbReference type="Pfam" id="PF13619">
    <property type="entry name" value="KTSC"/>
    <property type="match status" value="1"/>
</dbReference>